<gene>
    <name evidence="2" type="ORF">NEZAVI_LOCUS13145</name>
</gene>
<keyword evidence="1" id="KW-0472">Membrane</keyword>
<feature type="transmembrane region" description="Helical" evidence="1">
    <location>
        <begin position="39"/>
        <end position="57"/>
    </location>
</feature>
<evidence type="ECO:0000313" key="3">
    <source>
        <dbReference type="Proteomes" id="UP001152798"/>
    </source>
</evidence>
<reference evidence="2" key="1">
    <citation type="submission" date="2022-01" db="EMBL/GenBank/DDBJ databases">
        <authorList>
            <person name="King R."/>
        </authorList>
    </citation>
    <scope>NUCLEOTIDE SEQUENCE</scope>
</reference>
<proteinExistence type="predicted"/>
<evidence type="ECO:0000313" key="2">
    <source>
        <dbReference type="EMBL" id="CAH1404799.1"/>
    </source>
</evidence>
<keyword evidence="3" id="KW-1185">Reference proteome</keyword>
<dbReference type="Proteomes" id="UP001152798">
    <property type="component" value="Chromosome 6"/>
</dbReference>
<protein>
    <submittedName>
        <fullName evidence="2">Uncharacterized protein</fullName>
    </submittedName>
</protein>
<keyword evidence="1" id="KW-0812">Transmembrane</keyword>
<accession>A0A9P0MTU3</accession>
<keyword evidence="1" id="KW-1133">Transmembrane helix</keyword>
<evidence type="ECO:0000256" key="1">
    <source>
        <dbReference type="SAM" id="Phobius"/>
    </source>
</evidence>
<sequence>MAFPEEELVRQKKQVLLSGYPYAYSSSWAQPITGWSAGWGGYFLFALVVACTLAFPAEEAKEAKEEAKIPLILSPWGVHIASPLIAPWHSSGGLVLV</sequence>
<dbReference type="EMBL" id="OV725082">
    <property type="protein sequence ID" value="CAH1404799.1"/>
    <property type="molecule type" value="Genomic_DNA"/>
</dbReference>
<name>A0A9P0MTU3_NEZVI</name>
<dbReference type="AlphaFoldDB" id="A0A9P0MTU3"/>
<organism evidence="2 3">
    <name type="scientific">Nezara viridula</name>
    <name type="common">Southern green stink bug</name>
    <name type="synonym">Cimex viridulus</name>
    <dbReference type="NCBI Taxonomy" id="85310"/>
    <lineage>
        <taxon>Eukaryota</taxon>
        <taxon>Metazoa</taxon>
        <taxon>Ecdysozoa</taxon>
        <taxon>Arthropoda</taxon>
        <taxon>Hexapoda</taxon>
        <taxon>Insecta</taxon>
        <taxon>Pterygota</taxon>
        <taxon>Neoptera</taxon>
        <taxon>Paraneoptera</taxon>
        <taxon>Hemiptera</taxon>
        <taxon>Heteroptera</taxon>
        <taxon>Panheteroptera</taxon>
        <taxon>Pentatomomorpha</taxon>
        <taxon>Pentatomoidea</taxon>
        <taxon>Pentatomidae</taxon>
        <taxon>Pentatominae</taxon>
        <taxon>Nezara</taxon>
    </lineage>
</organism>